<gene>
    <name evidence="3" type="ORF">FEE95_21010</name>
</gene>
<organism evidence="3 4">
    <name type="scientific">Maribacter algarum</name>
    <name type="common">ex Zhang et al. 2020</name>
    <dbReference type="NCBI Taxonomy" id="2578118"/>
    <lineage>
        <taxon>Bacteria</taxon>
        <taxon>Pseudomonadati</taxon>
        <taxon>Bacteroidota</taxon>
        <taxon>Flavobacteriia</taxon>
        <taxon>Flavobacteriales</taxon>
        <taxon>Flavobacteriaceae</taxon>
        <taxon>Maribacter</taxon>
    </lineage>
</organism>
<dbReference type="EMBL" id="VATY01000006">
    <property type="protein sequence ID" value="TMM52171.1"/>
    <property type="molecule type" value="Genomic_DNA"/>
</dbReference>
<dbReference type="AlphaFoldDB" id="A0A5S3Q5X8"/>
<feature type="coiled-coil region" evidence="1">
    <location>
        <begin position="322"/>
        <end position="372"/>
    </location>
</feature>
<dbReference type="Pfam" id="PF24390">
    <property type="entry name" value="PRTase-CE"/>
    <property type="match status" value="1"/>
</dbReference>
<evidence type="ECO:0000256" key="1">
    <source>
        <dbReference type="SAM" id="Coils"/>
    </source>
</evidence>
<evidence type="ECO:0000259" key="2">
    <source>
        <dbReference type="Pfam" id="PF24390"/>
    </source>
</evidence>
<reference evidence="3 4" key="1">
    <citation type="submission" date="2019-05" db="EMBL/GenBank/DDBJ databases">
        <authorList>
            <person name="Zhang J.-Y."/>
            <person name="Feg X."/>
            <person name="Du Z.-J."/>
        </authorList>
    </citation>
    <scope>NUCLEOTIDE SEQUENCE [LARGE SCALE GENOMIC DNA]</scope>
    <source>
        <strain evidence="3 4">RZ26</strain>
    </source>
</reference>
<evidence type="ECO:0000313" key="3">
    <source>
        <dbReference type="EMBL" id="TMM52171.1"/>
    </source>
</evidence>
<sequence>MTPHQEFIGNNLKQIGQIVRSWGFQKKTDLYNSRISEVIIWFDNFKPSELKDALLILSKIQYIQYHKIKGLIEIVSNEIDHIFGKDFDNVLFFPLGSFSASSGSMYLYEYYKTLGLTSKNFKQDSFISYLDTDISIVFIDDIIGSGRQATKFFNEFLINKKAKCYYFTLFGFESGLEYLNLNANFELVLSAKILSDEEMAFGSNSYVFKDLKTRNRLENLCEKYGSILFPKHPLGYDNSQSLLVFPHNAPNNTLPIIWASTFNEKQKGVIWRPIWERKKFKEKKPRKSATNSDVGEIVTKYKDVPTETNTSKSESKSELRRKEIAYKELIELEELVSEWKQKLSISQIPSEKKHCKLEIQRLNQMILEVEQRIGKYN</sequence>
<dbReference type="InterPro" id="IPR056920">
    <property type="entry name" value="PRTase-CE"/>
</dbReference>
<name>A0A5S3Q5X8_9FLAO</name>
<proteinExistence type="predicted"/>
<comment type="caution">
    <text evidence="3">The sequence shown here is derived from an EMBL/GenBank/DDBJ whole genome shotgun (WGS) entry which is preliminary data.</text>
</comment>
<evidence type="ECO:0000313" key="4">
    <source>
        <dbReference type="Proteomes" id="UP000310314"/>
    </source>
</evidence>
<keyword evidence="4" id="KW-1185">Reference proteome</keyword>
<keyword evidence="1" id="KW-0175">Coiled coil</keyword>
<accession>A0A5S3Q5X8</accession>
<dbReference type="OrthoDB" id="2084254at2"/>
<protein>
    <recommendedName>
        <fullName evidence="2">PRTase-CE domain-containing protein</fullName>
    </recommendedName>
</protein>
<feature type="domain" description="PRTase-CE" evidence="2">
    <location>
        <begin position="40"/>
        <end position="277"/>
    </location>
</feature>
<dbReference type="RefSeq" id="WP_138660014.1">
    <property type="nucleotide sequence ID" value="NZ_VATY01000006.1"/>
</dbReference>
<dbReference type="Proteomes" id="UP000310314">
    <property type="component" value="Unassembled WGS sequence"/>
</dbReference>